<evidence type="ECO:0000313" key="2">
    <source>
        <dbReference type="EMBL" id="AJA52502.1"/>
    </source>
</evidence>
<gene>
    <name evidence="2" type="ORF">CLPA_c24440</name>
    <name evidence="3" type="ORF">CP6013_00735</name>
</gene>
<dbReference type="eggNOG" id="ENOG502ZVEJ">
    <property type="taxonomic scope" value="Bacteria"/>
</dbReference>
<dbReference type="RefSeq" id="WP_003441153.1">
    <property type="nucleotide sequence ID" value="NZ_ANZB01000002.1"/>
</dbReference>
<dbReference type="Proteomes" id="UP000028042">
    <property type="component" value="Unassembled WGS sequence"/>
</dbReference>
<dbReference type="EMBL" id="CP009268">
    <property type="protein sequence ID" value="AJA52502.1"/>
    <property type="molecule type" value="Genomic_DNA"/>
</dbReference>
<dbReference type="GeneID" id="93074584"/>
<reference evidence="2 5" key="1">
    <citation type="journal article" date="2015" name="Genome Announc.">
        <title>Complete Genome Sequence of the Nitrogen-Fixing and Solvent-Producing Clostridium pasteurianum DSM 525.</title>
        <authorList>
            <person name="Poehlein A."/>
            <person name="Grosse-Honebrink A."/>
            <person name="Zhang Y."/>
            <person name="Minton N.P."/>
            <person name="Daniel R."/>
        </authorList>
    </citation>
    <scope>NUCLEOTIDE SEQUENCE [LARGE SCALE GENOMIC DNA]</scope>
    <source>
        <strain evidence="2">DSM 525</strain>
        <strain evidence="5">DSM 525 / ATCC 6013</strain>
    </source>
</reference>
<accession>A0A0H3J4U0</accession>
<proteinExistence type="predicted"/>
<name>A0A0H3J4U0_CLOPA</name>
<feature type="domain" description="DUF5659" evidence="1">
    <location>
        <begin position="3"/>
        <end position="56"/>
    </location>
</feature>
<protein>
    <recommendedName>
        <fullName evidence="1">DUF5659 domain-containing protein</fullName>
    </recommendedName>
</protein>
<dbReference type="PATRIC" id="fig|1262449.3.peg.546"/>
<dbReference type="InterPro" id="IPR043718">
    <property type="entry name" value="DUF5659"/>
</dbReference>
<evidence type="ECO:0000313" key="4">
    <source>
        <dbReference type="Proteomes" id="UP000028042"/>
    </source>
</evidence>
<dbReference type="EMBL" id="JPGY02000001">
    <property type="protein sequence ID" value="KRU11488.1"/>
    <property type="molecule type" value="Genomic_DNA"/>
</dbReference>
<dbReference type="Proteomes" id="UP000030905">
    <property type="component" value="Chromosome"/>
</dbReference>
<dbReference type="Pfam" id="PF18903">
    <property type="entry name" value="DUF5659"/>
    <property type="match status" value="1"/>
</dbReference>
<evidence type="ECO:0000313" key="5">
    <source>
        <dbReference type="Proteomes" id="UP000030905"/>
    </source>
</evidence>
<organism evidence="2 5">
    <name type="scientific">Clostridium pasteurianum DSM 525 = ATCC 6013</name>
    <dbReference type="NCBI Taxonomy" id="1262449"/>
    <lineage>
        <taxon>Bacteria</taxon>
        <taxon>Bacillati</taxon>
        <taxon>Bacillota</taxon>
        <taxon>Clostridia</taxon>
        <taxon>Eubacteriales</taxon>
        <taxon>Clostridiaceae</taxon>
        <taxon>Clostridium</taxon>
    </lineage>
</organism>
<reference evidence="3" key="2">
    <citation type="submission" date="2015-10" db="EMBL/GenBank/DDBJ databases">
        <title>Improved Draft Genome Sequence of Clostridium pasteurianum Strain ATCC 6013 (DSM 525) Using a Hybrid Next-Generation Sequencing Approach.</title>
        <authorList>
            <person name="Pyne M.E."/>
            <person name="Utturkar S.M."/>
            <person name="Brown S.D."/>
            <person name="Moo-Young M."/>
            <person name="Chung D.A."/>
            <person name="Chou P.C."/>
        </authorList>
    </citation>
    <scope>NUCLEOTIDE SEQUENCE</scope>
    <source>
        <strain evidence="3">ATCC 6013</strain>
    </source>
</reference>
<reference evidence="3 4" key="3">
    <citation type="journal article" name="Genome Announc.">
        <title>Improved Draft Genome Sequence of Clostridium pasteurianum Strain ATCC 6013 (DSM 525) Using a Hybrid Next-Generation Sequencing Approach.</title>
        <authorList>
            <person name="Pyne M.E."/>
            <person name="Utturkar S."/>
            <person name="Brown S.D."/>
            <person name="Moo-Young M."/>
            <person name="Chung D.A."/>
            <person name="Chou C.P."/>
        </authorList>
    </citation>
    <scope>NUCLEOTIDE SEQUENCE [LARGE SCALE GENOMIC DNA]</scope>
    <source>
        <strain evidence="3 4">ATCC 6013</strain>
    </source>
</reference>
<dbReference type="KEGG" id="cpae:CPAST_c24440"/>
<dbReference type="KEGG" id="cpat:CLPA_c24440"/>
<keyword evidence="5" id="KW-1185">Reference proteome</keyword>
<evidence type="ECO:0000259" key="1">
    <source>
        <dbReference type="Pfam" id="PF18903"/>
    </source>
</evidence>
<sequence length="62" mass="7594">MNNETIVILQERMAGYLMFRRFHKIGEKRDLKNSQRNIYIFKDSPEIRNAMEEYKTHKELMS</sequence>
<evidence type="ECO:0000313" key="3">
    <source>
        <dbReference type="EMBL" id="KRU11488.1"/>
    </source>
</evidence>
<dbReference type="AlphaFoldDB" id="A0A0H3J4U0"/>